<feature type="region of interest" description="Disordered" evidence="7">
    <location>
        <begin position="1"/>
        <end position="43"/>
    </location>
</feature>
<keyword evidence="3 6" id="KW-0812">Transmembrane</keyword>
<feature type="region of interest" description="Disordered" evidence="7">
    <location>
        <begin position="361"/>
        <end position="428"/>
    </location>
</feature>
<dbReference type="InterPro" id="IPR036013">
    <property type="entry name" value="Band_7/SPFH_dom_sf"/>
</dbReference>
<organism evidence="9 10">
    <name type="scientific">Proteus hauseri ATCC 700826</name>
    <dbReference type="NCBI Taxonomy" id="1354271"/>
    <lineage>
        <taxon>Bacteria</taxon>
        <taxon>Pseudomonadati</taxon>
        <taxon>Pseudomonadota</taxon>
        <taxon>Gammaproteobacteria</taxon>
        <taxon>Enterobacterales</taxon>
        <taxon>Morganellaceae</taxon>
        <taxon>Proteus</taxon>
    </lineage>
</organism>
<feature type="transmembrane region" description="Helical" evidence="6">
    <location>
        <begin position="81"/>
        <end position="102"/>
    </location>
</feature>
<evidence type="ECO:0000256" key="1">
    <source>
        <dbReference type="ARBA" id="ARBA00004167"/>
    </source>
</evidence>
<reference evidence="9 10" key="1">
    <citation type="submission" date="2016-04" db="EMBL/GenBank/DDBJ databases">
        <title>ATOL: Assembling a taxonomically balanced genome-scale reconstruction of the evolutionary history of the Enterobacteriaceae.</title>
        <authorList>
            <person name="Plunkett G.III."/>
            <person name="Neeno-Eckwall E.C."/>
            <person name="Glasner J.D."/>
            <person name="Perna N.T."/>
        </authorList>
    </citation>
    <scope>NUCLEOTIDE SEQUENCE [LARGE SCALE GENOMIC DNA]</scope>
    <source>
        <strain evidence="9 10">ATCC 700826</strain>
    </source>
</reference>
<evidence type="ECO:0000259" key="8">
    <source>
        <dbReference type="SMART" id="SM00244"/>
    </source>
</evidence>
<dbReference type="NCBIfam" id="TIGR01933">
    <property type="entry name" value="hflK"/>
    <property type="match status" value="1"/>
</dbReference>
<comment type="function">
    <text evidence="6">HflC and HflK could encode or regulate a protease.</text>
</comment>
<evidence type="ECO:0000256" key="6">
    <source>
        <dbReference type="RuleBase" id="RU364113"/>
    </source>
</evidence>
<dbReference type="RefSeq" id="WP_064718593.1">
    <property type="nucleotide sequence ID" value="NZ_LXEV01000011.1"/>
</dbReference>
<feature type="compositionally biased region" description="Low complexity" evidence="7">
    <location>
        <begin position="407"/>
        <end position="428"/>
    </location>
</feature>
<comment type="subcellular location">
    <subcellularLocation>
        <location evidence="1">Membrane</location>
        <topology evidence="1">Single-pass membrane protein</topology>
    </subcellularLocation>
</comment>
<dbReference type="Gene3D" id="3.30.479.30">
    <property type="entry name" value="Band 7 domain"/>
    <property type="match status" value="1"/>
</dbReference>
<dbReference type="GO" id="GO:0016020">
    <property type="term" value="C:membrane"/>
    <property type="evidence" value="ECO:0007669"/>
    <property type="project" value="UniProtKB-SubCell"/>
</dbReference>
<evidence type="ECO:0000256" key="7">
    <source>
        <dbReference type="SAM" id="MobiDB-lite"/>
    </source>
</evidence>
<keyword evidence="4 6" id="KW-1133">Transmembrane helix</keyword>
<evidence type="ECO:0000256" key="4">
    <source>
        <dbReference type="ARBA" id="ARBA00022989"/>
    </source>
</evidence>
<comment type="caution">
    <text evidence="9">The sequence shown here is derived from an EMBL/GenBank/DDBJ whole genome shotgun (WGS) entry which is preliminary data.</text>
</comment>
<dbReference type="Pfam" id="PF01145">
    <property type="entry name" value="Band_7"/>
    <property type="match status" value="1"/>
</dbReference>
<comment type="similarity">
    <text evidence="2 6">Belongs to the band 7/mec-2 family. HflK subfamily.</text>
</comment>
<accession>A0AAJ3LUU1</accession>
<sequence length="428" mass="46489">MAWNQPGNNGQDRDPWGNRNGGNNNGDGNSNGNQGGRNRGASDLDDMFRKLSEKLGGFGGKKGGNSSSGQNGGPRSNAGNLLVSLALGAVIVVWAASGFYTIKEAEQGVVTRFGKFYQIVEPGLNWKPTFVDEVQPVNVKTIRDLTTGGMMLTSDENMVQVEINVQYVVSDPETFLFNLTTPINSLGQATDSAVRGVIGRSEMEKILTSNRSEIRDQTRQELEETIRPYNMGISIVDVNFQVARPPEAVKAAFDDVIAAREEEQKTIRQAEAYKNEVLPLAKGNAQRMIEEATAYKTSVVMRAEGEVASFAKILPEYRAAPEITRERLYIETMEKVLSKTRKVIANDKGNSMLVLPLEQMLRQQPQSSTSSNSTMEAPARMPAPTPNSNTAPAQKPATGYGNGGYGNNSNNNNYGGYGQPYSSNQGGQ</sequence>
<evidence type="ECO:0000256" key="5">
    <source>
        <dbReference type="ARBA" id="ARBA00023136"/>
    </source>
</evidence>
<gene>
    <name evidence="9" type="ORF">M997_0569</name>
</gene>
<dbReference type="InterPro" id="IPR050710">
    <property type="entry name" value="Band7/mec-2_domain"/>
</dbReference>
<feature type="compositionally biased region" description="Polar residues" evidence="7">
    <location>
        <begin position="1"/>
        <end position="10"/>
    </location>
</feature>
<dbReference type="Proteomes" id="UP000078250">
    <property type="component" value="Unassembled WGS sequence"/>
</dbReference>
<dbReference type="AlphaFoldDB" id="A0AAJ3LUU1"/>
<comment type="subunit">
    <text evidence="6">HflC and HflK may interact to form a multimeric complex.</text>
</comment>
<keyword evidence="5 6" id="KW-0472">Membrane</keyword>
<proteinExistence type="inferred from homology"/>
<dbReference type="SUPFAM" id="SSF117892">
    <property type="entry name" value="Band 7/SPFH domain"/>
    <property type="match status" value="1"/>
</dbReference>
<feature type="domain" description="Band 7" evidence="8">
    <location>
        <begin position="97"/>
        <end position="257"/>
    </location>
</feature>
<dbReference type="InterPro" id="IPR001107">
    <property type="entry name" value="Band_7"/>
</dbReference>
<dbReference type="InterPro" id="IPR010201">
    <property type="entry name" value="HflK"/>
</dbReference>
<keyword evidence="10" id="KW-1185">Reference proteome</keyword>
<dbReference type="InterPro" id="IPR020980">
    <property type="entry name" value="Membrane_HflK_N"/>
</dbReference>
<evidence type="ECO:0000256" key="2">
    <source>
        <dbReference type="ARBA" id="ARBA00006971"/>
    </source>
</evidence>
<name>A0AAJ3LUU1_PROHU</name>
<evidence type="ECO:0000313" key="9">
    <source>
        <dbReference type="EMBL" id="OAT49356.1"/>
    </source>
</evidence>
<dbReference type="Pfam" id="PF12221">
    <property type="entry name" value="HflK_N"/>
    <property type="match status" value="1"/>
</dbReference>
<dbReference type="PANTHER" id="PTHR43327">
    <property type="entry name" value="STOMATIN-LIKE PROTEIN 2, MITOCHONDRIAL"/>
    <property type="match status" value="1"/>
</dbReference>
<evidence type="ECO:0000313" key="10">
    <source>
        <dbReference type="Proteomes" id="UP000078250"/>
    </source>
</evidence>
<dbReference type="SMART" id="SM00244">
    <property type="entry name" value="PHB"/>
    <property type="match status" value="1"/>
</dbReference>
<feature type="region of interest" description="Disordered" evidence="7">
    <location>
        <begin position="55"/>
        <end position="75"/>
    </location>
</feature>
<evidence type="ECO:0000256" key="3">
    <source>
        <dbReference type="ARBA" id="ARBA00022692"/>
    </source>
</evidence>
<dbReference type="PANTHER" id="PTHR43327:SF2">
    <property type="entry name" value="MODULATOR OF FTSH PROTEASE HFLK"/>
    <property type="match status" value="1"/>
</dbReference>
<dbReference type="EMBL" id="LXEV01000011">
    <property type="protein sequence ID" value="OAT49356.1"/>
    <property type="molecule type" value="Genomic_DNA"/>
</dbReference>
<protein>
    <recommendedName>
        <fullName evidence="6">Protein HflK</fullName>
    </recommendedName>
</protein>
<dbReference type="CDD" id="cd03404">
    <property type="entry name" value="SPFH_HflK"/>
    <property type="match status" value="1"/>
</dbReference>